<proteinExistence type="predicted"/>
<dbReference type="PROSITE" id="PS50231">
    <property type="entry name" value="RICIN_B_LECTIN"/>
    <property type="match status" value="1"/>
</dbReference>
<name>A0A0M3IG23_ASCLU</name>
<sequence>MSGNPINEDNVLQEGIFVGKPIDFRPKGQITHLRASNGEMLLVIGGRQLMHIPLQNMGSQTDIVLPLPTHDRIAYVHMDVKGYHAIVSSTTGECFYVNLKNNQQKTLTRLKSDGSLSYAKELVRNLSGEKEMSITDIELLQCSEDGDKQRWAVFVCAPGRLYTLAGSVDRKVDRPVVQPVVGAIWNSTFMEEASAALHSLFSFKGEGPCSKLICC</sequence>
<dbReference type="Pfam" id="PF05131">
    <property type="entry name" value="Pep3_Vps18"/>
    <property type="match status" value="1"/>
</dbReference>
<evidence type="ECO:0000313" key="3">
    <source>
        <dbReference type="WBParaSite" id="ALUE_0001721001-mRNA-1"/>
    </source>
</evidence>
<dbReference type="Proteomes" id="UP000036681">
    <property type="component" value="Unplaced"/>
</dbReference>
<evidence type="ECO:0000313" key="2">
    <source>
        <dbReference type="Proteomes" id="UP000036681"/>
    </source>
</evidence>
<accession>A0A0M3IG23</accession>
<dbReference type="WBParaSite" id="ALUE_0001721001-mRNA-1">
    <property type="protein sequence ID" value="ALUE_0001721001-mRNA-1"/>
    <property type="gene ID" value="ALUE_0001721001"/>
</dbReference>
<feature type="domain" description="Pep3/Vps18 beta-propeller" evidence="1">
    <location>
        <begin position="20"/>
        <end position="111"/>
    </location>
</feature>
<evidence type="ECO:0000259" key="1">
    <source>
        <dbReference type="Pfam" id="PF05131"/>
    </source>
</evidence>
<keyword evidence="2" id="KW-1185">Reference proteome</keyword>
<dbReference type="AlphaFoldDB" id="A0A0M3IG23"/>
<protein>
    <submittedName>
        <fullName evidence="3">CNH domain-containing protein</fullName>
    </submittedName>
</protein>
<dbReference type="InterPro" id="IPR007810">
    <property type="entry name" value="Pep3/Vps18_beta-prop"/>
</dbReference>
<reference evidence="3" key="1">
    <citation type="submission" date="2017-02" db="UniProtKB">
        <authorList>
            <consortium name="WormBaseParasite"/>
        </authorList>
    </citation>
    <scope>IDENTIFICATION</scope>
</reference>
<organism evidence="2 3">
    <name type="scientific">Ascaris lumbricoides</name>
    <name type="common">Giant roundworm</name>
    <dbReference type="NCBI Taxonomy" id="6252"/>
    <lineage>
        <taxon>Eukaryota</taxon>
        <taxon>Metazoa</taxon>
        <taxon>Ecdysozoa</taxon>
        <taxon>Nematoda</taxon>
        <taxon>Chromadorea</taxon>
        <taxon>Rhabditida</taxon>
        <taxon>Spirurina</taxon>
        <taxon>Ascaridomorpha</taxon>
        <taxon>Ascaridoidea</taxon>
        <taxon>Ascarididae</taxon>
        <taxon>Ascaris</taxon>
    </lineage>
</organism>